<organism evidence="3">
    <name type="scientific">Rhodothermus marinus</name>
    <name type="common">Rhodothermus obamensis</name>
    <dbReference type="NCBI Taxonomy" id="29549"/>
    <lineage>
        <taxon>Bacteria</taxon>
        <taxon>Pseudomonadati</taxon>
        <taxon>Rhodothermota</taxon>
        <taxon>Rhodothermia</taxon>
        <taxon>Rhodothermales</taxon>
        <taxon>Rhodothermaceae</taxon>
        <taxon>Rhodothermus</taxon>
    </lineage>
</organism>
<dbReference type="PANTHER" id="PTHR46118">
    <property type="entry name" value="PROTEIN ABHD11"/>
    <property type="match status" value="1"/>
</dbReference>
<reference evidence="3" key="1">
    <citation type="journal article" date="2020" name="mSystems">
        <title>Genome- and Community-Level Interaction Insights into Carbon Utilization and Element Cycling Functions of Hydrothermarchaeota in Hydrothermal Sediment.</title>
        <authorList>
            <person name="Zhou Z."/>
            <person name="Liu Y."/>
            <person name="Xu W."/>
            <person name="Pan J."/>
            <person name="Luo Z.H."/>
            <person name="Li M."/>
        </authorList>
    </citation>
    <scope>NUCLEOTIDE SEQUENCE [LARGE SCALE GENOMIC DNA]</scope>
    <source>
        <strain evidence="3">SpSt-143</strain>
    </source>
</reference>
<accession>A0A7V2F704</accession>
<evidence type="ECO:0000259" key="2">
    <source>
        <dbReference type="Pfam" id="PF00561"/>
    </source>
</evidence>
<dbReference type="InterPro" id="IPR000639">
    <property type="entry name" value="Epox_hydrolase-like"/>
</dbReference>
<dbReference type="PRINTS" id="PR00111">
    <property type="entry name" value="ABHYDROLASE"/>
</dbReference>
<sequence>MEAPAAPVDLAYRAYGTEGPALLILHGLLGSSGNWHTLASKAFAPHFRVWALDLRGHGRSPHAEPIDYPTMAADVLAFMDRHQLGRAHVLGHSMGGKVAMELALRAPDRVDRLVVVDIAPRAYEARHNHILQALRDIDLAQYNNRQAIDKALAASIPEDSIRQFLLKNLLYDAATQTYRWQVDLQGLMRYYDRINAAINNQRQFTGPALFVRGERSDYLTESDATHMRRLFPRAQMVIIPGAGHWVHADAPEAFAHTVVTFLLQPES</sequence>
<gene>
    <name evidence="3" type="ORF">ENO59_09150</name>
</gene>
<dbReference type="PANTHER" id="PTHR46118:SF4">
    <property type="entry name" value="PROTEIN ABHD11"/>
    <property type="match status" value="1"/>
</dbReference>
<proteinExistence type="predicted"/>
<feature type="domain" description="AB hydrolase-1" evidence="2">
    <location>
        <begin position="20"/>
        <end position="251"/>
    </location>
</feature>
<name>A0A7V2F704_RHOMR</name>
<dbReference type="InterPro" id="IPR000073">
    <property type="entry name" value="AB_hydrolase_1"/>
</dbReference>
<keyword evidence="1 3" id="KW-0378">Hydrolase</keyword>
<dbReference type="EMBL" id="DSGB01000006">
    <property type="protein sequence ID" value="HER96667.1"/>
    <property type="molecule type" value="Genomic_DNA"/>
</dbReference>
<protein>
    <submittedName>
        <fullName evidence="3">Alpha/beta fold hydrolase</fullName>
    </submittedName>
</protein>
<comment type="caution">
    <text evidence="3">The sequence shown here is derived from an EMBL/GenBank/DDBJ whole genome shotgun (WGS) entry which is preliminary data.</text>
</comment>
<dbReference type="Pfam" id="PF00561">
    <property type="entry name" value="Abhydrolase_1"/>
    <property type="match status" value="1"/>
</dbReference>
<evidence type="ECO:0000256" key="1">
    <source>
        <dbReference type="ARBA" id="ARBA00022801"/>
    </source>
</evidence>
<dbReference type="AlphaFoldDB" id="A0A7V2F704"/>
<dbReference type="GO" id="GO:0016787">
    <property type="term" value="F:hydrolase activity"/>
    <property type="evidence" value="ECO:0007669"/>
    <property type="project" value="UniProtKB-KW"/>
</dbReference>
<evidence type="ECO:0000313" key="3">
    <source>
        <dbReference type="EMBL" id="HER96667.1"/>
    </source>
</evidence>
<dbReference type="Gene3D" id="3.40.50.1820">
    <property type="entry name" value="alpha/beta hydrolase"/>
    <property type="match status" value="1"/>
</dbReference>
<dbReference type="PRINTS" id="PR00412">
    <property type="entry name" value="EPOXHYDRLASE"/>
</dbReference>
<dbReference type="SUPFAM" id="SSF53474">
    <property type="entry name" value="alpha/beta-Hydrolases"/>
    <property type="match status" value="1"/>
</dbReference>
<dbReference type="InterPro" id="IPR029058">
    <property type="entry name" value="AB_hydrolase_fold"/>
</dbReference>